<protein>
    <submittedName>
        <fullName evidence="2">Anti-repressor SinI family protein</fullName>
    </submittedName>
</protein>
<proteinExistence type="predicted"/>
<gene>
    <name evidence="2" type="ORF">NDM98_11605</name>
</gene>
<comment type="caution">
    <text evidence="2">The sequence shown here is derived from an EMBL/GenBank/DDBJ whole genome shotgun (WGS) entry which is preliminary data.</text>
</comment>
<evidence type="ECO:0000313" key="2">
    <source>
        <dbReference type="EMBL" id="MCM2676077.1"/>
    </source>
</evidence>
<evidence type="ECO:0000259" key="1">
    <source>
        <dbReference type="PROSITE" id="PS51500"/>
    </source>
</evidence>
<organism evidence="2 3">
    <name type="scientific">Alkalicoccobacillus plakortidis</name>
    <dbReference type="NCBI Taxonomy" id="444060"/>
    <lineage>
        <taxon>Bacteria</taxon>
        <taxon>Bacillati</taxon>
        <taxon>Bacillota</taxon>
        <taxon>Bacilli</taxon>
        <taxon>Bacillales</taxon>
        <taxon>Bacillaceae</taxon>
        <taxon>Alkalicoccobacillus</taxon>
    </lineage>
</organism>
<dbReference type="RefSeq" id="WP_251607712.1">
    <property type="nucleotide sequence ID" value="NZ_JAMQJY010000001.1"/>
</dbReference>
<dbReference type="PROSITE" id="PS51500">
    <property type="entry name" value="SIN"/>
    <property type="match status" value="1"/>
</dbReference>
<reference evidence="2" key="1">
    <citation type="submission" date="2022-06" db="EMBL/GenBank/DDBJ databases">
        <title>Alkalicoccobacillus porphyridii sp. nov., isolated from a marine red alga, Porphyridium purpureum and reclassification of Shouchella plakortidis and Shouchella gibsonii as Alkalicoccobacillus plakortidis comb. nov. and Alkalicoccobacillus gibsonii comb. nov.</title>
        <authorList>
            <person name="Kim K.H."/>
            <person name="Lee J.K."/>
            <person name="Han D.M."/>
            <person name="Baek J.H."/>
            <person name="Jeon C.O."/>
        </authorList>
    </citation>
    <scope>NUCLEOTIDE SEQUENCE</scope>
    <source>
        <strain evidence="2">DSM 19153</strain>
    </source>
</reference>
<evidence type="ECO:0000313" key="3">
    <source>
        <dbReference type="Proteomes" id="UP001203665"/>
    </source>
</evidence>
<accession>A0ABT0XLK2</accession>
<name>A0ABT0XLK2_9BACI</name>
<dbReference type="InterPro" id="IPR036281">
    <property type="entry name" value="SinR/SinI_dimer_dom_sf"/>
</dbReference>
<feature type="domain" description="Sin" evidence="1">
    <location>
        <begin position="1"/>
        <end position="37"/>
    </location>
</feature>
<dbReference type="Proteomes" id="UP001203665">
    <property type="component" value="Unassembled WGS sequence"/>
</dbReference>
<sequence length="65" mass="7799">MFGICDKNDQEWLHLIREAKRLGLTVKEIKQFIYESKKKNHNLFYLRILIIRASPSNYASKVYLI</sequence>
<dbReference type="InterPro" id="IPR010981">
    <property type="entry name" value="SinR/SinI_dimer_dom"/>
</dbReference>
<dbReference type="SUPFAM" id="SSF47406">
    <property type="entry name" value="SinR repressor dimerisation domain-like"/>
    <property type="match status" value="1"/>
</dbReference>
<keyword evidence="3" id="KW-1185">Reference proteome</keyword>
<dbReference type="Pfam" id="PF08671">
    <property type="entry name" value="SinI"/>
    <property type="match status" value="1"/>
</dbReference>
<dbReference type="EMBL" id="JAMQJY010000001">
    <property type="protein sequence ID" value="MCM2676077.1"/>
    <property type="molecule type" value="Genomic_DNA"/>
</dbReference>